<evidence type="ECO:0000256" key="4">
    <source>
        <dbReference type="PIRSR" id="PIRSR606710-2"/>
    </source>
</evidence>
<sequence length="528" mass="60098">MLSNPFPKQLLIFVILFTLAILPRLSFSQQAKAQNPIIFADVPDLSMVRVGDTYYMSSTTMHMSPGVPIMKSTDLSNWELIGYAYDQLVDNAAMNLSKEESAYGRGSWASCLRYHEGRFFLSTFSATSGKTHIYITDDIEKGEWKEVNFEPSYHDHSIYFDEDGKIYMIWGAGEISIVELEKDLSGIVPGTERVLIENASKPAGENIMLNAEGSQIFKVGEYFYLFNIVWPREDMRTVLVHRSKSLHGPFEGKVVLKDRGIAQGGLIDTPDGNWYAYLFRDYGAVGRIPYLIPVTWENDWPVLGENGKVPDYLDLPVNTGLISGIVASDDFSREERDSTFLPLVWQWNHNPVEENWSLTERPGFLRLKSDRLDNNFVETRNTLTQRTFGPKSQAVTRVDLQGLEDGDVVGLGLLQKEYGFIGIKAGDQKKALVMSIGNEDNEQVMEELSWNEGNVYLKAICDFENQKDSAFFQYSKDGKEWKDFGAELKMNYTLPHFMGYRFGLFYYSTKSTRGYADFDSFEISIPEN</sequence>
<dbReference type="Proteomes" id="UP000727490">
    <property type="component" value="Unassembled WGS sequence"/>
</dbReference>
<proteinExistence type="inferred from homology"/>
<feature type="active site" description="Proton donor" evidence="3">
    <location>
        <position position="212"/>
    </location>
</feature>
<dbReference type="GO" id="GO:0004553">
    <property type="term" value="F:hydrolase activity, hydrolyzing O-glycosyl compounds"/>
    <property type="evidence" value="ECO:0007669"/>
    <property type="project" value="InterPro"/>
</dbReference>
<comment type="caution">
    <text evidence="7">The sequence shown here is derived from an EMBL/GenBank/DDBJ whole genome shotgun (WGS) entry which is preliminary data.</text>
</comment>
<evidence type="ECO:0000313" key="7">
    <source>
        <dbReference type="EMBL" id="MBW3468387.1"/>
    </source>
</evidence>
<evidence type="ECO:0000256" key="1">
    <source>
        <dbReference type="ARBA" id="ARBA00022801"/>
    </source>
</evidence>
<evidence type="ECO:0000259" key="6">
    <source>
        <dbReference type="Pfam" id="PF17851"/>
    </source>
</evidence>
<comment type="similarity">
    <text evidence="5">Belongs to the glycosyl hydrolase 43 family.</text>
</comment>
<dbReference type="Pfam" id="PF17851">
    <property type="entry name" value="GH43_C2"/>
    <property type="match status" value="1"/>
</dbReference>
<feature type="domain" description="Beta-xylosidase C-terminal Concanavalin A-like" evidence="6">
    <location>
        <begin position="337"/>
        <end position="523"/>
    </location>
</feature>
<feature type="active site" description="Proton acceptor" evidence="3">
    <location>
        <position position="44"/>
    </location>
</feature>
<keyword evidence="8" id="KW-1185">Reference proteome</keyword>
<dbReference type="InterPro" id="IPR051795">
    <property type="entry name" value="Glycosyl_Hydrlase_43"/>
</dbReference>
<organism evidence="7 8">
    <name type="scientific">Arthrospiribacter ruber</name>
    <dbReference type="NCBI Taxonomy" id="2487934"/>
    <lineage>
        <taxon>Bacteria</taxon>
        <taxon>Pseudomonadati</taxon>
        <taxon>Bacteroidota</taxon>
        <taxon>Cytophagia</taxon>
        <taxon>Cytophagales</taxon>
        <taxon>Cyclobacteriaceae</taxon>
        <taxon>Arthrospiribacter</taxon>
    </lineage>
</organism>
<dbReference type="AlphaFoldDB" id="A0A951MDC4"/>
<dbReference type="GO" id="GO:0005975">
    <property type="term" value="P:carbohydrate metabolic process"/>
    <property type="evidence" value="ECO:0007669"/>
    <property type="project" value="InterPro"/>
</dbReference>
<dbReference type="InterPro" id="IPR041542">
    <property type="entry name" value="GH43_C2"/>
</dbReference>
<dbReference type="RefSeq" id="WP_219289638.1">
    <property type="nucleotide sequence ID" value="NZ_RPHB01000005.1"/>
</dbReference>
<name>A0A951MDC4_9BACT</name>
<accession>A0A951MDC4</accession>
<protein>
    <submittedName>
        <fullName evidence="7">Glycosyl hydrolase 43 family protein</fullName>
    </submittedName>
</protein>
<evidence type="ECO:0000256" key="5">
    <source>
        <dbReference type="RuleBase" id="RU361187"/>
    </source>
</evidence>
<evidence type="ECO:0000256" key="3">
    <source>
        <dbReference type="PIRSR" id="PIRSR606710-1"/>
    </source>
</evidence>
<keyword evidence="2 5" id="KW-0326">Glycosidase</keyword>
<dbReference type="EMBL" id="RPHB01000005">
    <property type="protein sequence ID" value="MBW3468387.1"/>
    <property type="molecule type" value="Genomic_DNA"/>
</dbReference>
<dbReference type="PANTHER" id="PTHR42812:SF12">
    <property type="entry name" value="BETA-XYLOSIDASE-RELATED"/>
    <property type="match status" value="1"/>
</dbReference>
<reference evidence="7 8" key="1">
    <citation type="journal article" date="2020" name="Syst. Appl. Microbiol.">
        <title>Arthrospiribacter ruber gen. nov., sp. nov., a novel bacterium isolated from Arthrospira cultures.</title>
        <authorList>
            <person name="Waleron M."/>
            <person name="Misztak A."/>
            <person name="Waleron M.M."/>
            <person name="Furmaniak M."/>
            <person name="Mrozik A."/>
            <person name="Waleron K."/>
        </authorList>
    </citation>
    <scope>NUCLEOTIDE SEQUENCE [LARGE SCALE GENOMIC DNA]</scope>
    <source>
        <strain evidence="7 8">DPMB0001</strain>
    </source>
</reference>
<evidence type="ECO:0000313" key="8">
    <source>
        <dbReference type="Proteomes" id="UP000727490"/>
    </source>
</evidence>
<dbReference type="PANTHER" id="PTHR42812">
    <property type="entry name" value="BETA-XYLOSIDASE"/>
    <property type="match status" value="1"/>
</dbReference>
<dbReference type="CDD" id="cd09001">
    <property type="entry name" value="GH43_FsAxh1-like"/>
    <property type="match status" value="1"/>
</dbReference>
<feature type="site" description="Important for catalytic activity, responsible for pKa modulation of the active site Glu and correct orientation of both the proton donor and substrate" evidence="4">
    <location>
        <position position="155"/>
    </location>
</feature>
<gene>
    <name evidence="7" type="ORF">EGN73_11275</name>
</gene>
<dbReference type="Pfam" id="PF04616">
    <property type="entry name" value="Glyco_hydro_43"/>
    <property type="match status" value="1"/>
</dbReference>
<keyword evidence="1 5" id="KW-0378">Hydrolase</keyword>
<evidence type="ECO:0000256" key="2">
    <source>
        <dbReference type="ARBA" id="ARBA00023295"/>
    </source>
</evidence>
<dbReference type="InterPro" id="IPR006710">
    <property type="entry name" value="Glyco_hydro_43"/>
</dbReference>